<gene>
    <name evidence="2" type="ORF">ACFFRO_11080</name>
</gene>
<dbReference type="EMBL" id="JBHMAR010000009">
    <property type="protein sequence ID" value="MFB9735672.1"/>
    <property type="molecule type" value="Genomic_DNA"/>
</dbReference>
<comment type="caution">
    <text evidence="2">The sequence shown here is derived from an EMBL/GenBank/DDBJ whole genome shotgun (WGS) entry which is preliminary data.</text>
</comment>
<keyword evidence="2" id="KW-0032">Aminotransferase</keyword>
<dbReference type="InterPro" id="IPR015424">
    <property type="entry name" value="PyrdxlP-dep_Trfase"/>
</dbReference>
<dbReference type="Gene3D" id="3.40.640.10">
    <property type="entry name" value="Type I PLP-dependent aspartate aminotransferase-like (Major domain)"/>
    <property type="match status" value="1"/>
</dbReference>
<evidence type="ECO:0000259" key="1">
    <source>
        <dbReference type="Pfam" id="PF00155"/>
    </source>
</evidence>
<keyword evidence="3" id="KW-1185">Reference proteome</keyword>
<sequence length="366" mass="38431">MSLAIGSYEKLRGLDDGADLLNLAWTQDEREHLSADVMAVVAEELAAELAEDLPYIGDYMVKDPYGEHLLGPAVAEYFGRPGWDASVTCGAGVGPLLHDLALLAGGTAVEVVTDVYPDFPHWAGRAGGRCVPPGTAPDARLLLLERPALTDGRHTALDAVRELCDTARRRGAVVLVDESNANYLPPAYSAANLTPEVPNLIVVRGLSKAYGLGGVRLGYCVASPAQTAAVRGAVTPLGASSLSLRIARRILALGDITAGLRERIARNRPYVRGLLAGAGLPEPVEAADGLPYVLFPDRPRQAVERLAAHGVQAKAHPVWSSSGGGLTTVGRLSVPLRESRLTDLVQRLARTPSPAPDQAPPGPAGV</sequence>
<dbReference type="RefSeq" id="WP_247464370.1">
    <property type="nucleotide sequence ID" value="NZ_JBHMAR010000009.1"/>
</dbReference>
<protein>
    <submittedName>
        <fullName evidence="2">Aminotransferase class I/II-fold pyridoxal phosphate-dependent enzyme</fullName>
    </submittedName>
</protein>
<dbReference type="InterPro" id="IPR015421">
    <property type="entry name" value="PyrdxlP-dep_Trfase_major"/>
</dbReference>
<evidence type="ECO:0000313" key="3">
    <source>
        <dbReference type="Proteomes" id="UP001589703"/>
    </source>
</evidence>
<keyword evidence="2" id="KW-0808">Transferase</keyword>
<dbReference type="GO" id="GO:0008483">
    <property type="term" value="F:transaminase activity"/>
    <property type="evidence" value="ECO:0007669"/>
    <property type="project" value="UniProtKB-KW"/>
</dbReference>
<reference evidence="2 3" key="1">
    <citation type="submission" date="2024-09" db="EMBL/GenBank/DDBJ databases">
        <authorList>
            <person name="Sun Q."/>
            <person name="Mori K."/>
        </authorList>
    </citation>
    <scope>NUCLEOTIDE SEQUENCE [LARGE SCALE GENOMIC DNA]</scope>
    <source>
        <strain evidence="2 3">JCM 10918</strain>
    </source>
</reference>
<organism evidence="2 3">
    <name type="scientific">Streptomyces thermocoprophilus</name>
    <dbReference type="NCBI Taxonomy" id="78356"/>
    <lineage>
        <taxon>Bacteria</taxon>
        <taxon>Bacillati</taxon>
        <taxon>Actinomycetota</taxon>
        <taxon>Actinomycetes</taxon>
        <taxon>Kitasatosporales</taxon>
        <taxon>Streptomycetaceae</taxon>
        <taxon>Streptomyces</taxon>
    </lineage>
</organism>
<feature type="domain" description="Aminotransferase class I/classII large" evidence="1">
    <location>
        <begin position="140"/>
        <end position="297"/>
    </location>
</feature>
<dbReference type="Proteomes" id="UP001589703">
    <property type="component" value="Unassembled WGS sequence"/>
</dbReference>
<name>A0ABV5VDA8_9ACTN</name>
<dbReference type="Gene3D" id="3.90.1150.10">
    <property type="entry name" value="Aspartate Aminotransferase, domain 1"/>
    <property type="match status" value="1"/>
</dbReference>
<evidence type="ECO:0000313" key="2">
    <source>
        <dbReference type="EMBL" id="MFB9735672.1"/>
    </source>
</evidence>
<dbReference type="InterPro" id="IPR004839">
    <property type="entry name" value="Aminotransferase_I/II_large"/>
</dbReference>
<dbReference type="InterPro" id="IPR015422">
    <property type="entry name" value="PyrdxlP-dep_Trfase_small"/>
</dbReference>
<dbReference type="Pfam" id="PF00155">
    <property type="entry name" value="Aminotran_1_2"/>
    <property type="match status" value="1"/>
</dbReference>
<accession>A0ABV5VDA8</accession>
<proteinExistence type="predicted"/>
<dbReference type="SUPFAM" id="SSF53383">
    <property type="entry name" value="PLP-dependent transferases"/>
    <property type="match status" value="1"/>
</dbReference>